<dbReference type="AlphaFoldDB" id="A7HSZ2"/>
<dbReference type="PRINTS" id="PR01414">
    <property type="entry name" value="CCMBBIOGNSIS"/>
</dbReference>
<evidence type="ECO:0000256" key="1">
    <source>
        <dbReference type="ARBA" id="ARBA00002442"/>
    </source>
</evidence>
<evidence type="ECO:0000256" key="11">
    <source>
        <dbReference type="ARBA" id="ARBA00023136"/>
    </source>
</evidence>
<evidence type="ECO:0000256" key="2">
    <source>
        <dbReference type="ARBA" id="ARBA00004429"/>
    </source>
</evidence>
<dbReference type="GO" id="GO:1903607">
    <property type="term" value="P:cytochrome c biosynthetic process"/>
    <property type="evidence" value="ECO:0007669"/>
    <property type="project" value="TreeGrafter"/>
</dbReference>
<proteinExistence type="inferred from homology"/>
<dbReference type="PIRSF" id="PIRSF002764">
    <property type="entry name" value="CcmB"/>
    <property type="match status" value="1"/>
</dbReference>
<feature type="transmembrane region" description="Helical" evidence="13">
    <location>
        <begin position="131"/>
        <end position="154"/>
    </location>
</feature>
<evidence type="ECO:0000256" key="4">
    <source>
        <dbReference type="ARBA" id="ARBA00016452"/>
    </source>
</evidence>
<protein>
    <recommendedName>
        <fullName evidence="4 12">Heme exporter protein B</fullName>
    </recommendedName>
</protein>
<name>A7HSZ2_PARL1</name>
<dbReference type="eggNOG" id="COG2386">
    <property type="taxonomic scope" value="Bacteria"/>
</dbReference>
<feature type="transmembrane region" description="Helical" evidence="13">
    <location>
        <begin position="161"/>
        <end position="185"/>
    </location>
</feature>
<keyword evidence="5 12" id="KW-0813">Transport</keyword>
<evidence type="ECO:0000256" key="7">
    <source>
        <dbReference type="ARBA" id="ARBA00022519"/>
    </source>
</evidence>
<dbReference type="RefSeq" id="WP_012110301.1">
    <property type="nucleotide sequence ID" value="NC_009719.1"/>
</dbReference>
<feature type="transmembrane region" description="Helical" evidence="13">
    <location>
        <begin position="103"/>
        <end position="125"/>
    </location>
</feature>
<feature type="transmembrane region" description="Helical" evidence="13">
    <location>
        <begin position="21"/>
        <end position="41"/>
    </location>
</feature>
<comment type="function">
    <text evidence="1 12">Required for the export of heme to the periplasm for the biogenesis of c-type cytochromes.</text>
</comment>
<dbReference type="GO" id="GO:0015232">
    <property type="term" value="F:heme transmembrane transporter activity"/>
    <property type="evidence" value="ECO:0007669"/>
    <property type="project" value="InterPro"/>
</dbReference>
<evidence type="ECO:0000256" key="5">
    <source>
        <dbReference type="ARBA" id="ARBA00022448"/>
    </source>
</evidence>
<gene>
    <name evidence="14" type="ordered locus">Plav_1405</name>
</gene>
<dbReference type="InterPro" id="IPR003544">
    <property type="entry name" value="Cyt_c_biogenesis_CcmB"/>
</dbReference>
<dbReference type="KEGG" id="pla:Plav_1405"/>
<evidence type="ECO:0000256" key="9">
    <source>
        <dbReference type="ARBA" id="ARBA00022748"/>
    </source>
</evidence>
<dbReference type="NCBIfam" id="TIGR01190">
    <property type="entry name" value="ccmB"/>
    <property type="match status" value="1"/>
</dbReference>
<keyword evidence="11 12" id="KW-0472">Membrane</keyword>
<keyword evidence="15" id="KW-1185">Reference proteome</keyword>
<dbReference type="GO" id="GO:0017004">
    <property type="term" value="P:cytochrome complex assembly"/>
    <property type="evidence" value="ECO:0007669"/>
    <property type="project" value="UniProtKB-KW"/>
</dbReference>
<keyword evidence="8 13" id="KW-0812">Transmembrane</keyword>
<comment type="subcellular location">
    <subcellularLocation>
        <location evidence="2">Cell inner membrane</location>
        <topology evidence="2">Multi-pass membrane protein</topology>
    </subcellularLocation>
</comment>
<sequence length="225" mass="22866">MMRAFFALLLRDLRLAARLGGGGGMAVFFFLVVVAIVPLGIGPEKGLLSAIAPGMLWVALLLAALLTLDRLFQADFEDGSLDLLSTGSLPLELVAVAKALGHWLTTGLPLVVAAPLLGLLLNLPADAFPQLLLAMLVGTPALSFLGAIGAALTVGIRRGGLLASLLVLPFYIPVLIFGVGAASSASASFEGEAGPQSLLLLGAVTLGSFVLGPVGAAAALRAHLR</sequence>
<evidence type="ECO:0000256" key="6">
    <source>
        <dbReference type="ARBA" id="ARBA00022475"/>
    </source>
</evidence>
<evidence type="ECO:0000256" key="13">
    <source>
        <dbReference type="SAM" id="Phobius"/>
    </source>
</evidence>
<keyword evidence="9 12" id="KW-0201">Cytochrome c-type biogenesis</keyword>
<organism evidence="14 15">
    <name type="scientific">Parvibaculum lavamentivorans (strain DS-1 / DSM 13023 / NCIMB 13966)</name>
    <dbReference type="NCBI Taxonomy" id="402881"/>
    <lineage>
        <taxon>Bacteria</taxon>
        <taxon>Pseudomonadati</taxon>
        <taxon>Pseudomonadota</taxon>
        <taxon>Alphaproteobacteria</taxon>
        <taxon>Hyphomicrobiales</taxon>
        <taxon>Parvibaculaceae</taxon>
        <taxon>Parvibaculum</taxon>
    </lineage>
</organism>
<keyword evidence="10 13" id="KW-1133">Transmembrane helix</keyword>
<dbReference type="HOGENOM" id="CLU_079069_1_0_5"/>
<evidence type="ECO:0000313" key="14">
    <source>
        <dbReference type="EMBL" id="ABS63025.1"/>
    </source>
</evidence>
<dbReference type="PANTHER" id="PTHR30070">
    <property type="entry name" value="HEME EXPORTER PROTEIN B"/>
    <property type="match status" value="1"/>
</dbReference>
<accession>A7HSZ2</accession>
<feature type="transmembrane region" description="Helical" evidence="13">
    <location>
        <begin position="47"/>
        <end position="68"/>
    </location>
</feature>
<evidence type="ECO:0000256" key="8">
    <source>
        <dbReference type="ARBA" id="ARBA00022692"/>
    </source>
</evidence>
<dbReference type="STRING" id="402881.Plav_1405"/>
<evidence type="ECO:0000256" key="12">
    <source>
        <dbReference type="PIRNR" id="PIRNR002764"/>
    </source>
</evidence>
<dbReference type="EMBL" id="CP000774">
    <property type="protein sequence ID" value="ABS63025.1"/>
    <property type="molecule type" value="Genomic_DNA"/>
</dbReference>
<evidence type="ECO:0000256" key="3">
    <source>
        <dbReference type="ARBA" id="ARBA00010544"/>
    </source>
</evidence>
<keyword evidence="7 12" id="KW-0997">Cell inner membrane</keyword>
<reference evidence="14 15" key="1">
    <citation type="journal article" date="2011" name="Stand. Genomic Sci.">
        <title>Complete genome sequence of Parvibaculum lavamentivorans type strain (DS-1(T)).</title>
        <authorList>
            <person name="Schleheck D."/>
            <person name="Weiss M."/>
            <person name="Pitluck S."/>
            <person name="Bruce D."/>
            <person name="Land M.L."/>
            <person name="Han S."/>
            <person name="Saunders E."/>
            <person name="Tapia R."/>
            <person name="Detter C."/>
            <person name="Brettin T."/>
            <person name="Han J."/>
            <person name="Woyke T."/>
            <person name="Goodwin L."/>
            <person name="Pennacchio L."/>
            <person name="Nolan M."/>
            <person name="Cook A.M."/>
            <person name="Kjelleberg S."/>
            <person name="Thomas T."/>
        </authorList>
    </citation>
    <scope>NUCLEOTIDE SEQUENCE [LARGE SCALE GENOMIC DNA]</scope>
    <source>
        <strain evidence="15">DS-1 / DSM 13023 / NCIMB 13966</strain>
    </source>
</reference>
<comment type="similarity">
    <text evidence="3 12">Belongs to the CcmB/CycW/HelB family.</text>
</comment>
<evidence type="ECO:0000313" key="15">
    <source>
        <dbReference type="Proteomes" id="UP000006377"/>
    </source>
</evidence>
<dbReference type="PANTHER" id="PTHR30070:SF1">
    <property type="entry name" value="CYTOCHROME C BIOGENESIS B-RELATED"/>
    <property type="match status" value="1"/>
</dbReference>
<evidence type="ECO:0000256" key="10">
    <source>
        <dbReference type="ARBA" id="ARBA00022989"/>
    </source>
</evidence>
<keyword evidence="6 12" id="KW-1003">Cell membrane</keyword>
<dbReference type="GO" id="GO:0005886">
    <property type="term" value="C:plasma membrane"/>
    <property type="evidence" value="ECO:0007669"/>
    <property type="project" value="UniProtKB-SubCell"/>
</dbReference>
<feature type="transmembrane region" description="Helical" evidence="13">
    <location>
        <begin position="197"/>
        <end position="220"/>
    </location>
</feature>
<dbReference type="Proteomes" id="UP000006377">
    <property type="component" value="Chromosome"/>
</dbReference>
<dbReference type="Pfam" id="PF03379">
    <property type="entry name" value="CcmB"/>
    <property type="match status" value="1"/>
</dbReference>
<dbReference type="InterPro" id="IPR026031">
    <property type="entry name" value="Cyt_c_CcmB_bac"/>
</dbReference>